<sequence length="80" mass="8717">SKVRIRASINQTPATPPVAIHLSPSTCRHLRIMVPKPQGQSAAKSVTHRPLPPLPKLRVRRPNKPELNPCLGVMSSVLGM</sequence>
<accession>A0A9P4MUS6</accession>
<dbReference type="AlphaFoldDB" id="A0A9P4MUS6"/>
<protein>
    <submittedName>
        <fullName evidence="2">Uncharacterized protein</fullName>
    </submittedName>
</protein>
<dbReference type="OrthoDB" id="2210at2759"/>
<organism evidence="2 3">
    <name type="scientific">Delitschia confertaspora ATCC 74209</name>
    <dbReference type="NCBI Taxonomy" id="1513339"/>
    <lineage>
        <taxon>Eukaryota</taxon>
        <taxon>Fungi</taxon>
        <taxon>Dikarya</taxon>
        <taxon>Ascomycota</taxon>
        <taxon>Pezizomycotina</taxon>
        <taxon>Dothideomycetes</taxon>
        <taxon>Pleosporomycetidae</taxon>
        <taxon>Pleosporales</taxon>
        <taxon>Delitschiaceae</taxon>
        <taxon>Delitschia</taxon>
    </lineage>
</organism>
<name>A0A9P4MUS6_9PLEO</name>
<dbReference type="Proteomes" id="UP000799536">
    <property type="component" value="Unassembled WGS sequence"/>
</dbReference>
<feature type="region of interest" description="Disordered" evidence="1">
    <location>
        <begin position="37"/>
        <end position="63"/>
    </location>
</feature>
<evidence type="ECO:0000256" key="1">
    <source>
        <dbReference type="SAM" id="MobiDB-lite"/>
    </source>
</evidence>
<comment type="caution">
    <text evidence="2">The sequence shown here is derived from an EMBL/GenBank/DDBJ whole genome shotgun (WGS) entry which is preliminary data.</text>
</comment>
<reference evidence="2" key="1">
    <citation type="journal article" date="2020" name="Stud. Mycol.">
        <title>101 Dothideomycetes genomes: a test case for predicting lifestyles and emergence of pathogens.</title>
        <authorList>
            <person name="Haridas S."/>
            <person name="Albert R."/>
            <person name="Binder M."/>
            <person name="Bloem J."/>
            <person name="Labutti K."/>
            <person name="Salamov A."/>
            <person name="Andreopoulos B."/>
            <person name="Baker S."/>
            <person name="Barry K."/>
            <person name="Bills G."/>
            <person name="Bluhm B."/>
            <person name="Cannon C."/>
            <person name="Castanera R."/>
            <person name="Culley D."/>
            <person name="Daum C."/>
            <person name="Ezra D."/>
            <person name="Gonzalez J."/>
            <person name="Henrissat B."/>
            <person name="Kuo A."/>
            <person name="Liang C."/>
            <person name="Lipzen A."/>
            <person name="Lutzoni F."/>
            <person name="Magnuson J."/>
            <person name="Mondo S."/>
            <person name="Nolan M."/>
            <person name="Ohm R."/>
            <person name="Pangilinan J."/>
            <person name="Park H.-J."/>
            <person name="Ramirez L."/>
            <person name="Alfaro M."/>
            <person name="Sun H."/>
            <person name="Tritt A."/>
            <person name="Yoshinaga Y."/>
            <person name="Zwiers L.-H."/>
            <person name="Turgeon B."/>
            <person name="Goodwin S."/>
            <person name="Spatafora J."/>
            <person name="Crous P."/>
            <person name="Grigoriev I."/>
        </authorList>
    </citation>
    <scope>NUCLEOTIDE SEQUENCE</scope>
    <source>
        <strain evidence="2">ATCC 74209</strain>
    </source>
</reference>
<proteinExistence type="predicted"/>
<keyword evidence="3" id="KW-1185">Reference proteome</keyword>
<gene>
    <name evidence="2" type="ORF">GQ43DRAFT_73512</name>
</gene>
<evidence type="ECO:0000313" key="3">
    <source>
        <dbReference type="Proteomes" id="UP000799536"/>
    </source>
</evidence>
<evidence type="ECO:0000313" key="2">
    <source>
        <dbReference type="EMBL" id="KAF2200423.1"/>
    </source>
</evidence>
<dbReference type="EMBL" id="ML994023">
    <property type="protein sequence ID" value="KAF2200423.1"/>
    <property type="molecule type" value="Genomic_DNA"/>
</dbReference>
<feature type="non-terminal residue" evidence="2">
    <location>
        <position position="1"/>
    </location>
</feature>